<reference evidence="1" key="1">
    <citation type="journal article" date="2015" name="Nature">
        <title>Complex archaea that bridge the gap between prokaryotes and eukaryotes.</title>
        <authorList>
            <person name="Spang A."/>
            <person name="Saw J.H."/>
            <person name="Jorgensen S.L."/>
            <person name="Zaremba-Niedzwiedzka K."/>
            <person name="Martijn J."/>
            <person name="Lind A.E."/>
            <person name="van Eijk R."/>
            <person name="Schleper C."/>
            <person name="Guy L."/>
            <person name="Ettema T.J."/>
        </authorList>
    </citation>
    <scope>NUCLEOTIDE SEQUENCE</scope>
</reference>
<accession>A0A0F9GKD1</accession>
<dbReference type="AlphaFoldDB" id="A0A0F9GKD1"/>
<comment type="caution">
    <text evidence="1">The sequence shown here is derived from an EMBL/GenBank/DDBJ whole genome shotgun (WGS) entry which is preliminary data.</text>
</comment>
<sequence length="68" mass="8070">MNEPYTLDELKRRFQELGLDHMVSSIEFDNEYFDTMNVTINLQLIRQVDIKDTPEECFNRAMAILDAK</sequence>
<evidence type="ECO:0000313" key="1">
    <source>
        <dbReference type="EMBL" id="KKL99243.1"/>
    </source>
</evidence>
<organism evidence="1">
    <name type="scientific">marine sediment metagenome</name>
    <dbReference type="NCBI Taxonomy" id="412755"/>
    <lineage>
        <taxon>unclassified sequences</taxon>
        <taxon>metagenomes</taxon>
        <taxon>ecological metagenomes</taxon>
    </lineage>
</organism>
<protein>
    <submittedName>
        <fullName evidence="1">Uncharacterized protein</fullName>
    </submittedName>
</protein>
<dbReference type="EMBL" id="LAZR01017723">
    <property type="protein sequence ID" value="KKL99243.1"/>
    <property type="molecule type" value="Genomic_DNA"/>
</dbReference>
<name>A0A0F9GKD1_9ZZZZ</name>
<gene>
    <name evidence="1" type="ORF">LCGC14_1816420</name>
</gene>
<proteinExistence type="predicted"/>